<evidence type="ECO:0000259" key="2">
    <source>
        <dbReference type="PROSITE" id="PS50206"/>
    </source>
</evidence>
<dbReference type="InterPro" id="IPR001763">
    <property type="entry name" value="Rhodanese-like_dom"/>
</dbReference>
<dbReference type="Proteomes" id="UP000308901">
    <property type="component" value="Unassembled WGS sequence"/>
</dbReference>
<dbReference type="OrthoDB" id="9781034at2"/>
<dbReference type="InterPro" id="IPR036873">
    <property type="entry name" value="Rhodanese-like_dom_sf"/>
</dbReference>
<dbReference type="SUPFAM" id="SSF52821">
    <property type="entry name" value="Rhodanese/Cell cycle control phosphatase"/>
    <property type="match status" value="2"/>
</dbReference>
<feature type="domain" description="Rhodanese" evidence="2">
    <location>
        <begin position="170"/>
        <end position="281"/>
    </location>
</feature>
<dbReference type="RefSeq" id="WP_138151987.1">
    <property type="nucleotide sequence ID" value="NZ_VANU01000002.1"/>
</dbReference>
<gene>
    <name evidence="3" type="ORF">FDK22_05910</name>
</gene>
<reference evidence="3 4" key="1">
    <citation type="submission" date="2019-05" db="EMBL/GenBank/DDBJ databases">
        <title>Arcobacter sp. nov., isolated from sea sediment.</title>
        <authorList>
            <person name="Kim W."/>
        </authorList>
    </citation>
    <scope>NUCLEOTIDE SEQUENCE [LARGE SCALE GENOMIC DNA]</scope>
    <source>
        <strain evidence="3 4">CAU 1517</strain>
    </source>
</reference>
<dbReference type="InterPro" id="IPR051126">
    <property type="entry name" value="Thiosulfate_sulfurtransferase"/>
</dbReference>
<dbReference type="Pfam" id="PF00581">
    <property type="entry name" value="Rhodanese"/>
    <property type="match status" value="2"/>
</dbReference>
<protein>
    <submittedName>
        <fullName evidence="3">Sulfurtransferase</fullName>
    </submittedName>
</protein>
<keyword evidence="3" id="KW-0808">Transferase</keyword>
<feature type="domain" description="Rhodanese" evidence="2">
    <location>
        <begin position="39"/>
        <end position="140"/>
    </location>
</feature>
<proteinExistence type="predicted"/>
<evidence type="ECO:0000256" key="1">
    <source>
        <dbReference type="ARBA" id="ARBA00022737"/>
    </source>
</evidence>
<keyword evidence="1" id="KW-0677">Repeat</keyword>
<dbReference type="CDD" id="cd01449">
    <property type="entry name" value="TST_Repeat_2"/>
    <property type="match status" value="1"/>
</dbReference>
<dbReference type="AlphaFoldDB" id="A0A5R8Y2A3"/>
<dbReference type="PANTHER" id="PTHR43855:SF1">
    <property type="entry name" value="THIOSULFATE SULFURTRANSFERASE"/>
    <property type="match status" value="1"/>
</dbReference>
<evidence type="ECO:0000313" key="3">
    <source>
        <dbReference type="EMBL" id="TLP39404.1"/>
    </source>
</evidence>
<dbReference type="PANTHER" id="PTHR43855">
    <property type="entry name" value="THIOSULFATE SULFURTRANSFERASE"/>
    <property type="match status" value="1"/>
</dbReference>
<dbReference type="PROSITE" id="PS50206">
    <property type="entry name" value="RHODANESE_3"/>
    <property type="match status" value="2"/>
</dbReference>
<comment type="caution">
    <text evidence="3">The sequence shown here is derived from an EMBL/GenBank/DDBJ whole genome shotgun (WGS) entry which is preliminary data.</text>
</comment>
<name>A0A5R8Y2A3_9BACT</name>
<dbReference type="SMART" id="SM00450">
    <property type="entry name" value="RHOD"/>
    <property type="match status" value="2"/>
</dbReference>
<keyword evidence="4" id="KW-1185">Reference proteome</keyword>
<sequence>MLRLFLVSLTLFFITSNLFADKLSIELEDLSKVISSSKVIDARSSDLFLKGHLKDSVNLPATITYENKSKNGKITTPTKMQEIIQNLGINVNDSILIYDDGTFFDASRVFWSLEVYGFENVKLINAGFNELKKNSFEISKNPTKVKKSDYIVSINNKRLATKFSTQIATKNDSQIIIDARPEESYVGKKSVAKRFGHIPKAINIPAGHNINDKGENLKLKTLDELKEVYKSLDKNKKIVIYCKIGRIASTNYFALRELGFDVANYDASWKEWGNDFSLPVVNLSEN</sequence>
<dbReference type="Gene3D" id="3.40.250.10">
    <property type="entry name" value="Rhodanese-like domain"/>
    <property type="match status" value="2"/>
</dbReference>
<dbReference type="GO" id="GO:0016740">
    <property type="term" value="F:transferase activity"/>
    <property type="evidence" value="ECO:0007669"/>
    <property type="project" value="UniProtKB-KW"/>
</dbReference>
<organism evidence="3 4">
    <name type="scientific">Arcobacter arenosus</name>
    <dbReference type="NCBI Taxonomy" id="2576037"/>
    <lineage>
        <taxon>Bacteria</taxon>
        <taxon>Pseudomonadati</taxon>
        <taxon>Campylobacterota</taxon>
        <taxon>Epsilonproteobacteria</taxon>
        <taxon>Campylobacterales</taxon>
        <taxon>Arcobacteraceae</taxon>
        <taxon>Arcobacter</taxon>
    </lineage>
</organism>
<dbReference type="EMBL" id="VANU01000002">
    <property type="protein sequence ID" value="TLP39404.1"/>
    <property type="molecule type" value="Genomic_DNA"/>
</dbReference>
<accession>A0A5R8Y2A3</accession>
<evidence type="ECO:0000313" key="4">
    <source>
        <dbReference type="Proteomes" id="UP000308901"/>
    </source>
</evidence>